<feature type="region of interest" description="Disordered" evidence="1">
    <location>
        <begin position="145"/>
        <end position="167"/>
    </location>
</feature>
<feature type="region of interest" description="Disordered" evidence="1">
    <location>
        <begin position="276"/>
        <end position="301"/>
    </location>
</feature>
<comment type="caution">
    <text evidence="3">The sequence shown here is derived from an EMBL/GenBank/DDBJ whole genome shotgun (WGS) entry which is preliminary data.</text>
</comment>
<dbReference type="PROSITE" id="PS51257">
    <property type="entry name" value="PROKAR_LIPOPROTEIN"/>
    <property type="match status" value="1"/>
</dbReference>
<sequence length="544" mass="54883">MRTRLGAAAGLAAIALLLSGCTASGSGLDGEPVEVDFALPDAGSLTSLGDAGWSSGVMFAVDELIGMLPELAPLRDEIAADDAAFGQSVVESFGLDGSGLAQSLAGGGQSRPVRAISDGQVLGNVLVGGFAPDVVSAAMDQVDEGQLGDQDSVSENGQTVTRDEDGDVSVVLERESQAGGSGGTAHAAESVRYDGTFCPGPDGRFDAIVQTSRNATGTGSAGGASYQQDVRVEAVGVLGEDAAPESMDVTVSQRTTRTDAAGSTTAVATAQHADWASWGGGSGLAPGGNAPRKTEDSIGSSEDVAQLVTDGQSQGDAIALGLVSNLMRTWSDGGCVRIDTDAPARVQPKSTTDFTIRVLRKVTDTEVTGPLHLTLAGEHDVDPKESVSTGGFHYTAEKQGTTGELTIVATSRQGGAKLTHTFTTQAVYRVTGGWTGFAVDTTICGADVFSTPAWGLQLAAGGGGYAFSGSTIGMSYDGGDGHILGLQGSWTLAVDEDGAPSGIDAQVSGMEATGAGTTHPNVTPIVMQSIHFDITPSDDASACG</sequence>
<proteinExistence type="predicted"/>
<gene>
    <name evidence="3" type="ORF">NUH29_04740</name>
</gene>
<dbReference type="Proteomes" id="UP001205337">
    <property type="component" value="Unassembled WGS sequence"/>
</dbReference>
<feature type="signal peptide" evidence="2">
    <location>
        <begin position="1"/>
        <end position="23"/>
    </location>
</feature>
<accession>A0ABT1ZDT0</accession>
<protein>
    <submittedName>
        <fullName evidence="3">Uncharacterized protein</fullName>
    </submittedName>
</protein>
<feature type="chain" id="PRO_5046624778" evidence="2">
    <location>
        <begin position="24"/>
        <end position="544"/>
    </location>
</feature>
<evidence type="ECO:0000256" key="2">
    <source>
        <dbReference type="SAM" id="SignalP"/>
    </source>
</evidence>
<evidence type="ECO:0000313" key="3">
    <source>
        <dbReference type="EMBL" id="MCS0498855.1"/>
    </source>
</evidence>
<dbReference type="RefSeq" id="WP_258797859.1">
    <property type="nucleotide sequence ID" value="NZ_JANTHX010000004.1"/>
</dbReference>
<feature type="compositionally biased region" description="Polar residues" evidence="1">
    <location>
        <begin position="149"/>
        <end position="160"/>
    </location>
</feature>
<evidence type="ECO:0000256" key="1">
    <source>
        <dbReference type="SAM" id="MobiDB-lite"/>
    </source>
</evidence>
<dbReference type="EMBL" id="JANTHX010000004">
    <property type="protein sequence ID" value="MCS0498855.1"/>
    <property type="molecule type" value="Genomic_DNA"/>
</dbReference>
<keyword evidence="4" id="KW-1185">Reference proteome</keyword>
<organism evidence="3 4">
    <name type="scientific">Protaetiibacter mangrovi</name>
    <dbReference type="NCBI Taxonomy" id="2970926"/>
    <lineage>
        <taxon>Bacteria</taxon>
        <taxon>Bacillati</taxon>
        <taxon>Actinomycetota</taxon>
        <taxon>Actinomycetes</taxon>
        <taxon>Micrococcales</taxon>
        <taxon>Microbacteriaceae</taxon>
        <taxon>Protaetiibacter</taxon>
    </lineage>
</organism>
<reference evidence="3 4" key="1">
    <citation type="submission" date="2022-08" db="EMBL/GenBank/DDBJ databases">
        <authorList>
            <person name="Li F."/>
        </authorList>
    </citation>
    <scope>NUCLEOTIDE SEQUENCE [LARGE SCALE GENOMIC DNA]</scope>
    <source>
        <strain evidence="3 4">10F1B-8-1</strain>
    </source>
</reference>
<keyword evidence="2" id="KW-0732">Signal</keyword>
<evidence type="ECO:0000313" key="4">
    <source>
        <dbReference type="Proteomes" id="UP001205337"/>
    </source>
</evidence>
<name>A0ABT1ZDT0_9MICO</name>